<dbReference type="InterPro" id="IPR038417">
    <property type="entry name" value="Alpga-gal_N_sf"/>
</dbReference>
<evidence type="ECO:0000313" key="9">
    <source>
        <dbReference type="Proteomes" id="UP000664701"/>
    </source>
</evidence>
<dbReference type="Gene3D" id="2.60.40.1180">
    <property type="entry name" value="Golgi alpha-mannosidase II"/>
    <property type="match status" value="1"/>
</dbReference>
<feature type="domain" description="Glycosyl hydrolase family 36 C-terminal" evidence="6">
    <location>
        <begin position="649"/>
        <end position="720"/>
    </location>
</feature>
<dbReference type="Pfam" id="PF16874">
    <property type="entry name" value="Glyco_hydro_36C"/>
    <property type="match status" value="1"/>
</dbReference>
<reference evidence="8 9" key="2">
    <citation type="submission" date="2024-03" db="EMBL/GenBank/DDBJ databases">
        <title>The Genome Sequence of Enterococcus sp. DIV2402.</title>
        <authorList>
            <consortium name="The Broad Institute Genomics Platform"/>
            <consortium name="The Broad Institute Microbial Omics Core"/>
            <consortium name="The Broad Institute Genomic Center for Infectious Diseases"/>
            <person name="Earl A."/>
            <person name="Manson A."/>
            <person name="Gilmore M."/>
            <person name="Schwartman J."/>
            <person name="Shea T."/>
            <person name="Abouelleil A."/>
            <person name="Cao P."/>
            <person name="Chapman S."/>
            <person name="Cusick C."/>
            <person name="Young S."/>
            <person name="Neafsey D."/>
            <person name="Nusbaum C."/>
            <person name="Birren B."/>
        </authorList>
    </citation>
    <scope>NUCLEOTIDE SEQUENCE [LARGE SCALE GENOMIC DNA]</scope>
    <source>
        <strain evidence="8 9">DIV2402</strain>
    </source>
</reference>
<gene>
    <name evidence="8" type="ORF">DOK78_000979</name>
</gene>
<dbReference type="Pfam" id="PF02065">
    <property type="entry name" value="Melibiase"/>
    <property type="match status" value="1"/>
</dbReference>
<evidence type="ECO:0000313" key="8">
    <source>
        <dbReference type="EMBL" id="WYJ76353.1"/>
    </source>
</evidence>
<proteinExistence type="inferred from homology"/>
<dbReference type="EC" id="3.2.1.22" evidence="2 5"/>
<evidence type="ECO:0000256" key="1">
    <source>
        <dbReference type="ARBA" id="ARBA00001255"/>
    </source>
</evidence>
<feature type="domain" description="Glycosyl hydrolase family 36 N-terminal" evidence="7">
    <location>
        <begin position="30"/>
        <end position="283"/>
    </location>
</feature>
<dbReference type="CDD" id="cd14791">
    <property type="entry name" value="GH36"/>
    <property type="match status" value="1"/>
</dbReference>
<dbReference type="EMBL" id="CP147251">
    <property type="protein sequence ID" value="WYJ76353.1"/>
    <property type="molecule type" value="Genomic_DNA"/>
</dbReference>
<comment type="catalytic activity">
    <reaction evidence="1 5">
        <text>Hydrolysis of terminal, non-reducing alpha-D-galactose residues in alpha-D-galactosides, including galactose oligosaccharides, galactomannans and galactolipids.</text>
        <dbReference type="EC" id="3.2.1.22"/>
    </reaction>
</comment>
<dbReference type="Gene3D" id="2.70.98.60">
    <property type="entry name" value="alpha-galactosidase from lactobacil brevis"/>
    <property type="match status" value="1"/>
</dbReference>
<reference evidence="8 9" key="1">
    <citation type="submission" date="2021-03" db="EMBL/GenBank/DDBJ databases">
        <authorList>
            <person name="Gilmore M.S."/>
            <person name="Schwartzman J."/>
            <person name="Van Tyne D."/>
            <person name="Martin M."/>
            <person name="Earl A.M."/>
            <person name="Manson A.L."/>
            <person name="Straub T."/>
            <person name="Salamzade R."/>
            <person name="Saavedra J."/>
            <person name="Lebreton F."/>
            <person name="Prichula J."/>
            <person name="Schaufler K."/>
            <person name="Gaca A."/>
            <person name="Sgardioli B."/>
            <person name="Wagenaar J."/>
            <person name="Strong T."/>
        </authorList>
    </citation>
    <scope>NUCLEOTIDE SEQUENCE [LARGE SCALE GENOMIC DNA]</scope>
    <source>
        <strain evidence="8 9">DIV2402</strain>
    </source>
</reference>
<dbReference type="PANTHER" id="PTHR43053">
    <property type="entry name" value="GLYCOSIDASE FAMILY 31"/>
    <property type="match status" value="1"/>
</dbReference>
<dbReference type="InterPro" id="IPR002252">
    <property type="entry name" value="Glyco_hydro_36"/>
</dbReference>
<keyword evidence="3 5" id="KW-0378">Hydrolase</keyword>
<protein>
    <recommendedName>
        <fullName evidence="2 5">Alpha-galactosidase</fullName>
        <ecNumber evidence="2 5">3.2.1.22</ecNumber>
    </recommendedName>
</protein>
<accession>A0ABZ2SLI0</accession>
<evidence type="ECO:0000259" key="7">
    <source>
        <dbReference type="Pfam" id="PF16875"/>
    </source>
</evidence>
<evidence type="ECO:0000256" key="3">
    <source>
        <dbReference type="ARBA" id="ARBA00022801"/>
    </source>
</evidence>
<name>A0ABZ2SLI0_9ENTE</name>
<dbReference type="Pfam" id="PF16875">
    <property type="entry name" value="Glyco_hydro_36N"/>
    <property type="match status" value="1"/>
</dbReference>
<dbReference type="PRINTS" id="PR00743">
    <property type="entry name" value="GLHYDRLASE36"/>
</dbReference>
<organism evidence="8 9">
    <name type="scientific">Candidatus Enterococcus lowellii</name>
    <dbReference type="NCBI Taxonomy" id="2230877"/>
    <lineage>
        <taxon>Bacteria</taxon>
        <taxon>Bacillati</taxon>
        <taxon>Bacillota</taxon>
        <taxon>Bacilli</taxon>
        <taxon>Lactobacillales</taxon>
        <taxon>Enterococcaceae</taxon>
        <taxon>Enterococcus</taxon>
    </lineage>
</organism>
<evidence type="ECO:0000256" key="2">
    <source>
        <dbReference type="ARBA" id="ARBA00012755"/>
    </source>
</evidence>
<keyword evidence="9" id="KW-1185">Reference proteome</keyword>
<dbReference type="InterPro" id="IPR050985">
    <property type="entry name" value="Alpha-glycosidase_related"/>
</dbReference>
<keyword evidence="4 5" id="KW-0326">Glycosidase</keyword>
<dbReference type="RefSeq" id="WP_207942396.1">
    <property type="nucleotide sequence ID" value="NZ_CP147251.1"/>
</dbReference>
<dbReference type="InterPro" id="IPR013780">
    <property type="entry name" value="Glyco_hydro_b"/>
</dbReference>
<evidence type="ECO:0000259" key="6">
    <source>
        <dbReference type="Pfam" id="PF16874"/>
    </source>
</evidence>
<dbReference type="InterPro" id="IPR031705">
    <property type="entry name" value="Glyco_hydro_36_C"/>
</dbReference>
<dbReference type="InterPro" id="IPR031704">
    <property type="entry name" value="Glyco_hydro_36_N"/>
</dbReference>
<dbReference type="PANTHER" id="PTHR43053:SF3">
    <property type="entry name" value="ALPHA-GALACTOSIDASE C-RELATED"/>
    <property type="match status" value="1"/>
</dbReference>
<dbReference type="SUPFAM" id="SSF51445">
    <property type="entry name" value="(Trans)glycosidases"/>
    <property type="match status" value="1"/>
</dbReference>
<sequence length="724" mass="83495">MPIKFDEKTHYFHLSNQQMSYVIGIEKECYLTHRYWGKALPSYAGSNQLQFIDRGFATNPFPEERTFSLNTLPLETSTQGNGDHRIANYQIRSQDGHDVTDFRYDSYSISESKSAIPGLPSLHATADVTTLEIILKDAVQQLEMRLIYTLFENYPIITRRAVYINLSETTVALENAGSMSIDLAESQFDLITLDGSHTNEANITRQPIRSGIHRIESTRGTSSPQHQPFVALTAPYTSEFQGEVFAFHFVYSGNFIAQVELEQYGTTRVQLGIHPDHFEWQLKSNDTFYTPEVVLNYSNQGLNGMSQTFHQLYQEHLVPTNWAQKERPILLNTWEANYFELSEQELINQAHKAAEVGIELFVLDDGWFGERHSDDSSLGDWFVNQNKLPNGIHGLAKEVHRLDMQFGLWFEPEMLSKQSQLFQEHPEWALQVPNYPLTEGRQQLVLDLSRTDVQDYLILILTNYLQTGDIDYIKWDMNRHLTEVGSSFFATNQQKEIGHRYVLGLYRILDVLIKKFPDCLFENCSSGGGRFDPGMMYYMPQTWTSDNSDALCRSVIQYGYSYLYPPIMMGAHVSTTPNHQVGRNTPLETRGWLAMSGNLGYELDLQSLSKEDIQEVQQQIAFYQAHRHLFQFGKFYRLQAPDTYFASGWLFMNDEEAIAIYFNGLSRPALPTNYLKMHYLEAEAIYEDIHTNQQYSGAELNQAGVLIPRVKEDFHTHVFHWKKI</sequence>
<evidence type="ECO:0000256" key="4">
    <source>
        <dbReference type="ARBA" id="ARBA00023295"/>
    </source>
</evidence>
<dbReference type="PIRSF" id="PIRSF005536">
    <property type="entry name" value="Agal"/>
    <property type="match status" value="1"/>
</dbReference>
<dbReference type="InterPro" id="IPR013785">
    <property type="entry name" value="Aldolase_TIM"/>
</dbReference>
<comment type="similarity">
    <text evidence="5">Belongs to the glycosyl hydrolase.</text>
</comment>
<dbReference type="Proteomes" id="UP000664701">
    <property type="component" value="Chromosome"/>
</dbReference>
<dbReference type="InterPro" id="IPR017853">
    <property type="entry name" value="GH"/>
</dbReference>
<dbReference type="Gene3D" id="3.20.20.70">
    <property type="entry name" value="Aldolase class I"/>
    <property type="match status" value="1"/>
</dbReference>
<evidence type="ECO:0000256" key="5">
    <source>
        <dbReference type="PIRNR" id="PIRNR005536"/>
    </source>
</evidence>